<dbReference type="GO" id="GO:0005524">
    <property type="term" value="F:ATP binding"/>
    <property type="evidence" value="ECO:0007669"/>
    <property type="project" value="InterPro"/>
</dbReference>
<dbReference type="GO" id="GO:0008017">
    <property type="term" value="F:microtubule binding"/>
    <property type="evidence" value="ECO:0007669"/>
    <property type="project" value="InterPro"/>
</dbReference>
<dbReference type="EMBL" id="AMZH03003935">
    <property type="protein sequence ID" value="RRT70686.1"/>
    <property type="molecule type" value="Genomic_DNA"/>
</dbReference>
<accession>A0A427A3A8</accession>
<evidence type="ECO:0000256" key="3">
    <source>
        <dbReference type="SAM" id="MobiDB-lite"/>
    </source>
</evidence>
<keyword evidence="1" id="KW-0505">Motor protein</keyword>
<evidence type="ECO:0000259" key="4">
    <source>
        <dbReference type="PROSITE" id="PS50067"/>
    </source>
</evidence>
<evidence type="ECO:0000313" key="5">
    <source>
        <dbReference type="EMBL" id="RRT70686.1"/>
    </source>
</evidence>
<protein>
    <recommendedName>
        <fullName evidence="4">Kinesin motor domain-containing protein</fullName>
    </recommendedName>
</protein>
<proteinExistence type="inferred from homology"/>
<comment type="caution">
    <text evidence="2">Lacks conserved residue(s) required for the propagation of feature annotation.</text>
</comment>
<dbReference type="PROSITE" id="PS50067">
    <property type="entry name" value="KINESIN_MOTOR_2"/>
    <property type="match status" value="1"/>
</dbReference>
<feature type="compositionally biased region" description="Polar residues" evidence="3">
    <location>
        <begin position="40"/>
        <end position="49"/>
    </location>
</feature>
<dbReference type="AlphaFoldDB" id="A0A427A3A8"/>
<sequence length="158" mass="17441">MASRPDPMRRRSAQVPSKPTNSPSSSTTSSSRQLPEASVDGQSSPASSSVRDKPQYFCVGSEAFDAEGSKENVTVTVRFRPLRLGFRSIRLLLFHPLHGCAVVWLNLVFLAGSPREIRQGEETAWYADGDTIVRSEHNPSLAFAYGTWNMVIDILNDL</sequence>
<organism evidence="5 6">
    <name type="scientific">Ensete ventricosum</name>
    <name type="common">Abyssinian banana</name>
    <name type="synonym">Musa ensete</name>
    <dbReference type="NCBI Taxonomy" id="4639"/>
    <lineage>
        <taxon>Eukaryota</taxon>
        <taxon>Viridiplantae</taxon>
        <taxon>Streptophyta</taxon>
        <taxon>Embryophyta</taxon>
        <taxon>Tracheophyta</taxon>
        <taxon>Spermatophyta</taxon>
        <taxon>Magnoliopsida</taxon>
        <taxon>Liliopsida</taxon>
        <taxon>Zingiberales</taxon>
        <taxon>Musaceae</taxon>
        <taxon>Ensete</taxon>
    </lineage>
</organism>
<comment type="similarity">
    <text evidence="2">Belongs to the TRAFAC class myosin-kinesin ATPase superfamily. Kinesin family.</text>
</comment>
<dbReference type="GO" id="GO:0003777">
    <property type="term" value="F:microtubule motor activity"/>
    <property type="evidence" value="ECO:0007669"/>
    <property type="project" value="InterPro"/>
</dbReference>
<feature type="domain" description="Kinesin motor" evidence="4">
    <location>
        <begin position="72"/>
        <end position="158"/>
    </location>
</feature>
<feature type="region of interest" description="Disordered" evidence="3">
    <location>
        <begin position="1"/>
        <end position="52"/>
    </location>
</feature>
<feature type="compositionally biased region" description="Low complexity" evidence="3">
    <location>
        <begin position="16"/>
        <end position="31"/>
    </location>
</feature>
<evidence type="ECO:0000256" key="2">
    <source>
        <dbReference type="PROSITE-ProRule" id="PRU00283"/>
    </source>
</evidence>
<comment type="caution">
    <text evidence="5">The sequence shown here is derived from an EMBL/GenBank/DDBJ whole genome shotgun (WGS) entry which is preliminary data.</text>
</comment>
<dbReference type="GO" id="GO:0007018">
    <property type="term" value="P:microtubule-based movement"/>
    <property type="evidence" value="ECO:0007669"/>
    <property type="project" value="InterPro"/>
</dbReference>
<reference evidence="5 6" key="1">
    <citation type="journal article" date="2014" name="Agronomy (Basel)">
        <title>A Draft Genome Sequence for Ensete ventricosum, the Drought-Tolerant Tree Against Hunger.</title>
        <authorList>
            <person name="Harrison J."/>
            <person name="Moore K.A."/>
            <person name="Paszkiewicz K."/>
            <person name="Jones T."/>
            <person name="Grant M."/>
            <person name="Ambacheew D."/>
            <person name="Muzemil S."/>
            <person name="Studholme D.J."/>
        </authorList>
    </citation>
    <scope>NUCLEOTIDE SEQUENCE [LARGE SCALE GENOMIC DNA]</scope>
</reference>
<gene>
    <name evidence="5" type="ORF">B296_00025822</name>
</gene>
<dbReference type="Proteomes" id="UP000287651">
    <property type="component" value="Unassembled WGS sequence"/>
</dbReference>
<name>A0A427A3A8_ENSVE</name>
<evidence type="ECO:0000313" key="6">
    <source>
        <dbReference type="Proteomes" id="UP000287651"/>
    </source>
</evidence>
<evidence type="ECO:0000256" key="1">
    <source>
        <dbReference type="ARBA" id="ARBA00023175"/>
    </source>
</evidence>
<dbReference type="InterPro" id="IPR001752">
    <property type="entry name" value="Kinesin_motor_dom"/>
</dbReference>